<protein>
    <submittedName>
        <fullName evidence="1">DUF1877 family protein</fullName>
    </submittedName>
</protein>
<dbReference type="RefSeq" id="WP_133202236.1">
    <property type="nucleotide sequence ID" value="NZ_SMRU01000001.1"/>
</dbReference>
<gene>
    <name evidence="1" type="ORF">E1809_00235</name>
</gene>
<sequence>MGIRYYAYAFDGDVAKKALSDPMSFMSADPLADAWGLEPGVGTSYTTFGQSIPERDMLYLDKAWGHLQVLTAPLRAGMAARPAFRMFEGNVTMHDDGWEPWVRALAPSEVLAIAQDLDDVSDAEVRLRLPVSPYVDRDLDVEYAVGYLRRARVFARNLADEGRGMVYLIG</sequence>
<keyword evidence="2" id="KW-1185">Reference proteome</keyword>
<evidence type="ECO:0000313" key="1">
    <source>
        <dbReference type="EMBL" id="TDG01562.1"/>
    </source>
</evidence>
<accession>A0A4R5L1X6</accession>
<name>A0A4R5L1X6_9MICC</name>
<dbReference type="InterPro" id="IPR035944">
    <property type="entry name" value="YfbM-like_sf"/>
</dbReference>
<dbReference type="AlphaFoldDB" id="A0A4R5L1X6"/>
<dbReference type="EMBL" id="SMRU01000001">
    <property type="protein sequence ID" value="TDG01562.1"/>
    <property type="molecule type" value="Genomic_DNA"/>
</dbReference>
<dbReference type="OrthoDB" id="3731972at2"/>
<organism evidence="1 2">
    <name type="scientific">Arthrobacter terricola</name>
    <dbReference type="NCBI Taxonomy" id="2547396"/>
    <lineage>
        <taxon>Bacteria</taxon>
        <taxon>Bacillati</taxon>
        <taxon>Actinomycetota</taxon>
        <taxon>Actinomycetes</taxon>
        <taxon>Micrococcales</taxon>
        <taxon>Micrococcaceae</taxon>
        <taxon>Arthrobacter</taxon>
    </lineage>
</organism>
<evidence type="ECO:0000313" key="2">
    <source>
        <dbReference type="Proteomes" id="UP000295511"/>
    </source>
</evidence>
<dbReference type="Gene3D" id="3.40.1760.10">
    <property type="entry name" value="YfbM-like super family"/>
    <property type="match status" value="1"/>
</dbReference>
<proteinExistence type="predicted"/>
<dbReference type="Proteomes" id="UP000295511">
    <property type="component" value="Unassembled WGS sequence"/>
</dbReference>
<comment type="caution">
    <text evidence="1">The sequence shown here is derived from an EMBL/GenBank/DDBJ whole genome shotgun (WGS) entry which is preliminary data.</text>
</comment>
<reference evidence="1 2" key="1">
    <citation type="submission" date="2019-03" db="EMBL/GenBank/DDBJ databases">
        <title>Whole genome sequence of Arthrobacter sp JH1-1.</title>
        <authorList>
            <person name="Trinh H.N."/>
        </authorList>
    </citation>
    <scope>NUCLEOTIDE SEQUENCE [LARGE SCALE GENOMIC DNA]</scope>
    <source>
        <strain evidence="1 2">JH1-1</strain>
    </source>
</reference>